<comment type="caution">
    <text evidence="1">The sequence shown here is derived from an EMBL/GenBank/DDBJ whole genome shotgun (WGS) entry which is preliminary data.</text>
</comment>
<dbReference type="AlphaFoldDB" id="A0A4V2PUH5"/>
<name>A0A4V2PUH5_9BACT</name>
<gene>
    <name evidence="1" type="ORF">C7378_3388</name>
</gene>
<dbReference type="Proteomes" id="UP000295210">
    <property type="component" value="Unassembled WGS sequence"/>
</dbReference>
<reference evidence="1 2" key="1">
    <citation type="submission" date="2019-03" db="EMBL/GenBank/DDBJ databases">
        <title>Genomic Encyclopedia of Type Strains, Phase IV (KMG-IV): sequencing the most valuable type-strain genomes for metagenomic binning, comparative biology and taxonomic classification.</title>
        <authorList>
            <person name="Goeker M."/>
        </authorList>
    </citation>
    <scope>NUCLEOTIDE SEQUENCE [LARGE SCALE GENOMIC DNA]</scope>
    <source>
        <strain evidence="1 2">DSM 103428</strain>
    </source>
</reference>
<sequence length="97" mass="10512">MKPSHVFQPLHSVFCSVTANTQIYDTVAKVPGVEGLLQVVWIGVARSGAIACGKTVAKAGDDWQTSLWESSNRAKDGEQRNKEEAAIHESIVAMGWD</sequence>
<accession>A0A4V2PUH5</accession>
<keyword evidence="2" id="KW-1185">Reference proteome</keyword>
<evidence type="ECO:0000313" key="2">
    <source>
        <dbReference type="Proteomes" id="UP000295210"/>
    </source>
</evidence>
<proteinExistence type="predicted"/>
<evidence type="ECO:0000313" key="1">
    <source>
        <dbReference type="EMBL" id="TCK70231.1"/>
    </source>
</evidence>
<dbReference type="EMBL" id="SMGK01000007">
    <property type="protein sequence ID" value="TCK70231.1"/>
    <property type="molecule type" value="Genomic_DNA"/>
</dbReference>
<protein>
    <submittedName>
        <fullName evidence="1">Uncharacterized protein</fullName>
    </submittedName>
</protein>
<organism evidence="1 2">
    <name type="scientific">Acidipila rosea</name>
    <dbReference type="NCBI Taxonomy" id="768535"/>
    <lineage>
        <taxon>Bacteria</taxon>
        <taxon>Pseudomonadati</taxon>
        <taxon>Acidobacteriota</taxon>
        <taxon>Terriglobia</taxon>
        <taxon>Terriglobales</taxon>
        <taxon>Acidobacteriaceae</taxon>
        <taxon>Acidipila</taxon>
    </lineage>
</organism>